<evidence type="ECO:0000313" key="2">
    <source>
        <dbReference type="EMBL" id="PKU65847.1"/>
    </source>
</evidence>
<dbReference type="Proteomes" id="UP000233837">
    <property type="component" value="Unassembled WGS sequence"/>
</dbReference>
<dbReference type="PANTHER" id="PTHR31374">
    <property type="entry name" value="AUXIN-INDUCED PROTEIN-LIKE-RELATED"/>
    <property type="match status" value="1"/>
</dbReference>
<sequence length="184" mass="21045">MAWTKKGYLPSLFKNQQNTYKECKLLAPKGYVPVILGKENEQKERILVHVSILNHPFIRIFLDQEVDDQDIGYIQNGVLCIPCDVQVFLQVLKMISETNKASWFSSFFCFKFSMAVRIARPEKHPSLCIRASQHCRVCLERELKRSRFGAAALRVRAPQQHDDRGFSVDRGLSVAALQTGSVML</sequence>
<reference evidence="2 3" key="2">
    <citation type="journal article" date="2017" name="Nature">
        <title>The Apostasia genome and the evolution of orchids.</title>
        <authorList>
            <person name="Zhang G.Q."/>
            <person name="Liu K.W."/>
            <person name="Li Z."/>
            <person name="Lohaus R."/>
            <person name="Hsiao Y.Y."/>
            <person name="Niu S.C."/>
            <person name="Wang J.Y."/>
            <person name="Lin Y.C."/>
            <person name="Xu Q."/>
            <person name="Chen L.J."/>
            <person name="Yoshida K."/>
            <person name="Fujiwara S."/>
            <person name="Wang Z.W."/>
            <person name="Zhang Y.Q."/>
            <person name="Mitsuda N."/>
            <person name="Wang M."/>
            <person name="Liu G.H."/>
            <person name="Pecoraro L."/>
            <person name="Huang H.X."/>
            <person name="Xiao X.J."/>
            <person name="Lin M."/>
            <person name="Wu X.Y."/>
            <person name="Wu W.L."/>
            <person name="Chen Y.Y."/>
            <person name="Chang S.B."/>
            <person name="Sakamoto S."/>
            <person name="Ohme-Takagi M."/>
            <person name="Yagi M."/>
            <person name="Zeng S.J."/>
            <person name="Shen C.Y."/>
            <person name="Yeh C.M."/>
            <person name="Luo Y.B."/>
            <person name="Tsai W.C."/>
            <person name="Van de Peer Y."/>
            <person name="Liu Z.J."/>
        </authorList>
    </citation>
    <scope>NUCLEOTIDE SEQUENCE [LARGE SCALE GENOMIC DNA]</scope>
    <source>
        <tissue evidence="2">The whole plant</tissue>
    </source>
</reference>
<dbReference type="GO" id="GO:0009733">
    <property type="term" value="P:response to auxin"/>
    <property type="evidence" value="ECO:0007669"/>
    <property type="project" value="InterPro"/>
</dbReference>
<dbReference type="Pfam" id="PF02519">
    <property type="entry name" value="Auxin_inducible"/>
    <property type="match status" value="1"/>
</dbReference>
<protein>
    <submittedName>
        <fullName evidence="2">Uncharacterized protein</fullName>
    </submittedName>
</protein>
<dbReference type="EMBL" id="KZ503304">
    <property type="protein sequence ID" value="PKU65847.1"/>
    <property type="molecule type" value="Genomic_DNA"/>
</dbReference>
<reference evidence="2 3" key="1">
    <citation type="journal article" date="2016" name="Sci. Rep.">
        <title>The Dendrobium catenatum Lindl. genome sequence provides insights into polysaccharide synthase, floral development and adaptive evolution.</title>
        <authorList>
            <person name="Zhang G.Q."/>
            <person name="Xu Q."/>
            <person name="Bian C."/>
            <person name="Tsai W.C."/>
            <person name="Yeh C.M."/>
            <person name="Liu K.W."/>
            <person name="Yoshida K."/>
            <person name="Zhang L.S."/>
            <person name="Chang S.B."/>
            <person name="Chen F."/>
            <person name="Shi Y."/>
            <person name="Su Y.Y."/>
            <person name="Zhang Y.Q."/>
            <person name="Chen L.J."/>
            <person name="Yin Y."/>
            <person name="Lin M."/>
            <person name="Huang H."/>
            <person name="Deng H."/>
            <person name="Wang Z.W."/>
            <person name="Zhu S.L."/>
            <person name="Zhao X."/>
            <person name="Deng C."/>
            <person name="Niu S.C."/>
            <person name="Huang J."/>
            <person name="Wang M."/>
            <person name="Liu G.H."/>
            <person name="Yang H.J."/>
            <person name="Xiao X.J."/>
            <person name="Hsiao Y.Y."/>
            <person name="Wu W.L."/>
            <person name="Chen Y.Y."/>
            <person name="Mitsuda N."/>
            <person name="Ohme-Takagi M."/>
            <person name="Luo Y.B."/>
            <person name="Van de Peer Y."/>
            <person name="Liu Z.J."/>
        </authorList>
    </citation>
    <scope>NUCLEOTIDE SEQUENCE [LARGE SCALE GENOMIC DNA]</scope>
    <source>
        <tissue evidence="2">The whole plant</tissue>
    </source>
</reference>
<evidence type="ECO:0000313" key="3">
    <source>
        <dbReference type="Proteomes" id="UP000233837"/>
    </source>
</evidence>
<evidence type="ECO:0000256" key="1">
    <source>
        <dbReference type="ARBA" id="ARBA00006974"/>
    </source>
</evidence>
<proteinExistence type="inferred from homology"/>
<dbReference type="AlphaFoldDB" id="A0A2I0VR09"/>
<dbReference type="PANTHER" id="PTHR31374:SF198">
    <property type="entry name" value="AUXIN-RESPONSIVE PROTEIN SAUR72"/>
    <property type="match status" value="1"/>
</dbReference>
<accession>A0A2I0VR09</accession>
<comment type="similarity">
    <text evidence="1">Belongs to the ARG7 family.</text>
</comment>
<organism evidence="2 3">
    <name type="scientific">Dendrobium catenatum</name>
    <dbReference type="NCBI Taxonomy" id="906689"/>
    <lineage>
        <taxon>Eukaryota</taxon>
        <taxon>Viridiplantae</taxon>
        <taxon>Streptophyta</taxon>
        <taxon>Embryophyta</taxon>
        <taxon>Tracheophyta</taxon>
        <taxon>Spermatophyta</taxon>
        <taxon>Magnoliopsida</taxon>
        <taxon>Liliopsida</taxon>
        <taxon>Asparagales</taxon>
        <taxon>Orchidaceae</taxon>
        <taxon>Epidendroideae</taxon>
        <taxon>Malaxideae</taxon>
        <taxon>Dendrobiinae</taxon>
        <taxon>Dendrobium</taxon>
    </lineage>
</organism>
<name>A0A2I0VR09_9ASPA</name>
<dbReference type="InterPro" id="IPR003676">
    <property type="entry name" value="SAUR_fam"/>
</dbReference>
<gene>
    <name evidence="2" type="ORF">MA16_Dca009176</name>
</gene>
<keyword evidence="3" id="KW-1185">Reference proteome</keyword>